<comment type="caution">
    <text evidence="1">The sequence shown here is derived from an EMBL/GenBank/DDBJ whole genome shotgun (WGS) entry which is preliminary data.</text>
</comment>
<dbReference type="STRING" id="69222.BG55_10450"/>
<name>A0A014M167_9GAMM</name>
<keyword evidence="1" id="KW-0969">Cilium</keyword>
<dbReference type="EMBL" id="JFHN01000045">
    <property type="protein sequence ID" value="EXU75581.1"/>
    <property type="molecule type" value="Genomic_DNA"/>
</dbReference>
<dbReference type="Proteomes" id="UP000019918">
    <property type="component" value="Unassembled WGS sequence"/>
</dbReference>
<dbReference type="PATRIC" id="fig|69222.5.peg.2160"/>
<keyword evidence="1" id="KW-0966">Cell projection</keyword>
<evidence type="ECO:0000313" key="2">
    <source>
        <dbReference type="Proteomes" id="UP000019918"/>
    </source>
</evidence>
<gene>
    <name evidence="1" type="ORF">BG55_10450</name>
</gene>
<reference evidence="1 2" key="1">
    <citation type="submission" date="2014-02" db="EMBL/GenBank/DDBJ databases">
        <title>Draft genome of Erwinia mallotivora strain BT-MARDI, a papaya dieback pathogen.</title>
        <authorList>
            <person name="Redzuan R."/>
            <person name="Abu Bakar N."/>
            <person name="Badrun R."/>
            <person name="Mohd Raih M.F."/>
            <person name="Rozano L."/>
            <person name="Mat Amin N."/>
        </authorList>
    </citation>
    <scope>NUCLEOTIDE SEQUENCE [LARGE SCALE GENOMIC DNA]</scope>
    <source>
        <strain evidence="1 2">BT-MARDI</strain>
    </source>
</reference>
<dbReference type="RefSeq" id="WP_034937005.1">
    <property type="nucleotide sequence ID" value="NZ_JFHN01000045.1"/>
</dbReference>
<accession>A0A014M167</accession>
<evidence type="ECO:0000313" key="1">
    <source>
        <dbReference type="EMBL" id="EXU75581.1"/>
    </source>
</evidence>
<keyword evidence="2" id="KW-1185">Reference proteome</keyword>
<protein>
    <submittedName>
        <fullName evidence="1">Flagellar biosynthesis anti-sigma factor FlgM</fullName>
    </submittedName>
</protein>
<dbReference type="AlphaFoldDB" id="A0A014M167"/>
<organism evidence="1 2">
    <name type="scientific">Erwinia mallotivora</name>
    <dbReference type="NCBI Taxonomy" id="69222"/>
    <lineage>
        <taxon>Bacteria</taxon>
        <taxon>Pseudomonadati</taxon>
        <taxon>Pseudomonadota</taxon>
        <taxon>Gammaproteobacteria</taxon>
        <taxon>Enterobacterales</taxon>
        <taxon>Erwiniaceae</taxon>
        <taxon>Erwinia</taxon>
    </lineage>
</organism>
<sequence length="87" mass="9553">MKMSTSNLIHRSRPVSAVAARAVESTITSPSLATTSGRELSLVRQISDAIPEVDSERVHAMQAALNNHELSLDSLLLARAMMAYYRR</sequence>
<keyword evidence="1" id="KW-0282">Flagellum</keyword>
<dbReference type="OrthoDB" id="7062942at2"/>
<proteinExistence type="predicted"/>